<evidence type="ECO:0000256" key="3">
    <source>
        <dbReference type="SAM" id="Phobius"/>
    </source>
</evidence>
<dbReference type="SUPFAM" id="SSF56801">
    <property type="entry name" value="Acetyl-CoA synthetase-like"/>
    <property type="match status" value="1"/>
</dbReference>
<dbReference type="Pfam" id="PF00550">
    <property type="entry name" value="PP-binding"/>
    <property type="match status" value="1"/>
</dbReference>
<keyword evidence="3" id="KW-0472">Membrane</keyword>
<keyword evidence="2" id="KW-0436">Ligase</keyword>
<dbReference type="InterPro" id="IPR036736">
    <property type="entry name" value="ACP-like_sf"/>
</dbReference>
<sequence>MPSAPPTPVSPETAHLSDLILRIVDELVQESGARCPPATLDSDLDRDLGFDSLGRVELVARIERACGVKLGDAALTVATPGELLRLALAGRPMGAPASLAREAEPPAVVAGDNLPTGATTLVEVLEWHAGRHAPRVYAYLCEEPEDATPLTYGDLHRAMHEVAAGLLARGLEPGQSVALMLPTGRAYLEAFFGILRAGCVPVPIYPPFRPAQLEDHLRRHVGILRNAEARLLVTVPEAVRFAHLLRAHVETLHEVVTPDALTRHPAGVAAWPPLKAENVALLQYTSGSTGDPKGVVLSHANLLANLRALGERIEVRADDVFVSWLPLYHDMGLIGAVLGTLYYGVPLVLMSPLAFLSRPVRWLKAIDRYRGTLSAAPNFAFELCLRHITDQELAGLDLSSWRLAANGAEPVSARTMRRFGERFARCGLRPQALSAVYGLAECSLGLALPSPGEGVRTDRIAREAFMRSGVPEPVAADGVDAIEIVACGWPLQGHEIRIVDEAGHELPERREGRLEFRGPSATSGYLRNPEATRRLFHGPWLDSGDLAYVADGQVYLTGRVKDVIIRAGRNIHPQEFEQAVGEIEGVRRGCVAVFGSRDPRDGTERLVVVAETRERGREAQATMERRIREAARSLLGQPPDAVVFVPPHSVLKTSSGKVRRAAVRELYERGTLGRGGGAVWWQIVRLGLGSLAPRLRRLVQRGGEALYAGYAWAAFSALITLAWSLVALLPGREQCWAVCRAAARLLSRCTATPLEVEGLERLPPGPCVLTVNHASYIDALVLTAAIPRSLRCVAKRELAGHWPVRVLLDRLGTVFVERLDPRESAGEAERLVDLASRGSTLAFFPEGTFDRRSGLRPFHMGAFVVAARAGLPVVPVAIRGTRSILRGGSWFPRRGRLRVVVEAPLQPAGAAWQAAVKLRDAARAAILRHCGEPDLGNESVSPV</sequence>
<name>A0ABT7ACB3_9HYPH</name>
<dbReference type="InterPro" id="IPR009081">
    <property type="entry name" value="PP-bd_ACP"/>
</dbReference>
<dbReference type="PROSITE" id="PS00455">
    <property type="entry name" value="AMP_BINDING"/>
    <property type="match status" value="1"/>
</dbReference>
<evidence type="ECO:0000256" key="2">
    <source>
        <dbReference type="ARBA" id="ARBA00022598"/>
    </source>
</evidence>
<dbReference type="InterPro" id="IPR045851">
    <property type="entry name" value="AMP-bd_C_sf"/>
</dbReference>
<dbReference type="Pfam" id="PF01553">
    <property type="entry name" value="Acyltransferase"/>
    <property type="match status" value="1"/>
</dbReference>
<dbReference type="PANTHER" id="PTHR22754:SF32">
    <property type="entry name" value="DISCO-INTERACTING PROTEIN 2"/>
    <property type="match status" value="1"/>
</dbReference>
<dbReference type="InterPro" id="IPR002123">
    <property type="entry name" value="Plipid/glycerol_acylTrfase"/>
</dbReference>
<dbReference type="PROSITE" id="PS50075">
    <property type="entry name" value="CARRIER"/>
    <property type="match status" value="1"/>
</dbReference>
<keyword evidence="6" id="KW-1185">Reference proteome</keyword>
<feature type="transmembrane region" description="Helical" evidence="3">
    <location>
        <begin position="705"/>
        <end position="729"/>
    </location>
</feature>
<keyword evidence="3" id="KW-1133">Transmembrane helix</keyword>
<evidence type="ECO:0000259" key="4">
    <source>
        <dbReference type="PROSITE" id="PS50075"/>
    </source>
</evidence>
<protein>
    <submittedName>
        <fullName evidence="5">AMP-binding protein</fullName>
    </submittedName>
</protein>
<dbReference type="PANTHER" id="PTHR22754">
    <property type="entry name" value="DISCO-INTERACTING PROTEIN 2 DIP2 -RELATED"/>
    <property type="match status" value="1"/>
</dbReference>
<dbReference type="InterPro" id="IPR040097">
    <property type="entry name" value="FAAL/FAAC"/>
</dbReference>
<feature type="domain" description="Carrier" evidence="4">
    <location>
        <begin position="14"/>
        <end position="92"/>
    </location>
</feature>
<evidence type="ECO:0000256" key="1">
    <source>
        <dbReference type="ARBA" id="ARBA00006432"/>
    </source>
</evidence>
<dbReference type="Proteomes" id="UP001321492">
    <property type="component" value="Unassembled WGS sequence"/>
</dbReference>
<dbReference type="InterPro" id="IPR042099">
    <property type="entry name" value="ANL_N_sf"/>
</dbReference>
<dbReference type="Gene3D" id="3.40.50.12780">
    <property type="entry name" value="N-terminal domain of ligase-like"/>
    <property type="match status" value="1"/>
</dbReference>
<evidence type="ECO:0000313" key="5">
    <source>
        <dbReference type="EMBL" id="MDJ1157008.1"/>
    </source>
</evidence>
<dbReference type="InterPro" id="IPR000873">
    <property type="entry name" value="AMP-dep_synth/lig_dom"/>
</dbReference>
<dbReference type="Pfam" id="PF00501">
    <property type="entry name" value="AMP-binding"/>
    <property type="match status" value="1"/>
</dbReference>
<dbReference type="RefSeq" id="WP_283738995.1">
    <property type="nucleotide sequence ID" value="NZ_JASJEV010000001.1"/>
</dbReference>
<evidence type="ECO:0000313" key="6">
    <source>
        <dbReference type="Proteomes" id="UP001321492"/>
    </source>
</evidence>
<accession>A0ABT7ACB3</accession>
<dbReference type="SUPFAM" id="SSF47336">
    <property type="entry name" value="ACP-like"/>
    <property type="match status" value="1"/>
</dbReference>
<dbReference type="Gene3D" id="1.10.1200.10">
    <property type="entry name" value="ACP-like"/>
    <property type="match status" value="1"/>
</dbReference>
<keyword evidence="3" id="KW-0812">Transmembrane</keyword>
<feature type="transmembrane region" description="Helical" evidence="3">
    <location>
        <begin position="333"/>
        <end position="356"/>
    </location>
</feature>
<dbReference type="EMBL" id="JASJEV010000001">
    <property type="protein sequence ID" value="MDJ1157008.1"/>
    <property type="molecule type" value="Genomic_DNA"/>
</dbReference>
<gene>
    <name evidence="5" type="ORF">QNA08_01970</name>
</gene>
<dbReference type="InterPro" id="IPR020845">
    <property type="entry name" value="AMP-binding_CS"/>
</dbReference>
<organism evidence="5 6">
    <name type="scientific">Chelatococcus albus</name>
    <dbReference type="NCBI Taxonomy" id="3047466"/>
    <lineage>
        <taxon>Bacteria</taxon>
        <taxon>Pseudomonadati</taxon>
        <taxon>Pseudomonadota</taxon>
        <taxon>Alphaproteobacteria</taxon>
        <taxon>Hyphomicrobiales</taxon>
        <taxon>Chelatococcaceae</taxon>
        <taxon>Chelatococcus</taxon>
    </lineage>
</organism>
<dbReference type="CDD" id="cd05931">
    <property type="entry name" value="FAAL"/>
    <property type="match status" value="1"/>
</dbReference>
<proteinExistence type="inferred from homology"/>
<reference evidence="5 6" key="1">
    <citation type="submission" date="2023-05" db="EMBL/GenBank/DDBJ databases">
        <title>Chelatococcus sp. nov., a moderately thermophilic bacterium isolated from hot spring microbial mat.</title>
        <authorList>
            <person name="Hu C.-J."/>
            <person name="Li W.-J."/>
        </authorList>
    </citation>
    <scope>NUCLEOTIDE SEQUENCE [LARGE SCALE GENOMIC DNA]</scope>
    <source>
        <strain evidence="5 6">SYSU G07232</strain>
    </source>
</reference>
<dbReference type="CDD" id="cd07989">
    <property type="entry name" value="LPLAT_AGPAT-like"/>
    <property type="match status" value="1"/>
</dbReference>
<dbReference type="Gene3D" id="3.30.300.30">
    <property type="match status" value="1"/>
</dbReference>
<dbReference type="SUPFAM" id="SSF69593">
    <property type="entry name" value="Glycerol-3-phosphate (1)-acyltransferase"/>
    <property type="match status" value="1"/>
</dbReference>
<comment type="similarity">
    <text evidence="1">Belongs to the ATP-dependent AMP-binding enzyme family.</text>
</comment>
<dbReference type="SMART" id="SM00563">
    <property type="entry name" value="PlsC"/>
    <property type="match status" value="1"/>
</dbReference>
<comment type="caution">
    <text evidence="5">The sequence shown here is derived from an EMBL/GenBank/DDBJ whole genome shotgun (WGS) entry which is preliminary data.</text>
</comment>